<dbReference type="InterPro" id="IPR039421">
    <property type="entry name" value="Type_1_exporter"/>
</dbReference>
<protein>
    <submittedName>
        <fullName evidence="1">Toxin RTX-I translocation ATP-binding protein</fullName>
    </submittedName>
</protein>
<organism evidence="1">
    <name type="scientific">bioreactor metagenome</name>
    <dbReference type="NCBI Taxonomy" id="1076179"/>
    <lineage>
        <taxon>unclassified sequences</taxon>
        <taxon>metagenomes</taxon>
        <taxon>ecological metagenomes</taxon>
    </lineage>
</organism>
<dbReference type="Gene3D" id="3.40.50.300">
    <property type="entry name" value="P-loop containing nucleotide triphosphate hydrolases"/>
    <property type="match status" value="1"/>
</dbReference>
<dbReference type="GO" id="GO:0015421">
    <property type="term" value="F:ABC-type oligopeptide transporter activity"/>
    <property type="evidence" value="ECO:0007669"/>
    <property type="project" value="TreeGrafter"/>
</dbReference>
<reference evidence="1" key="1">
    <citation type="submission" date="2019-08" db="EMBL/GenBank/DDBJ databases">
        <authorList>
            <person name="Kucharzyk K."/>
            <person name="Murdoch R.W."/>
            <person name="Higgins S."/>
            <person name="Loffler F."/>
        </authorList>
    </citation>
    <scope>NUCLEOTIDE SEQUENCE</scope>
</reference>
<keyword evidence="1" id="KW-0547">Nucleotide-binding</keyword>
<keyword evidence="1" id="KW-0067">ATP-binding</keyword>
<dbReference type="EMBL" id="VSSQ01084612">
    <property type="protein sequence ID" value="MPN32539.1"/>
    <property type="molecule type" value="Genomic_DNA"/>
</dbReference>
<dbReference type="AlphaFoldDB" id="A0A645H3G5"/>
<dbReference type="PANTHER" id="PTHR43394:SF1">
    <property type="entry name" value="ATP-BINDING CASSETTE SUB-FAMILY B MEMBER 10, MITOCHONDRIAL"/>
    <property type="match status" value="1"/>
</dbReference>
<evidence type="ECO:0000313" key="1">
    <source>
        <dbReference type="EMBL" id="MPN32539.1"/>
    </source>
</evidence>
<comment type="caution">
    <text evidence="1">The sequence shown here is derived from an EMBL/GenBank/DDBJ whole genome shotgun (WGS) entry which is preliminary data.</text>
</comment>
<dbReference type="GO" id="GO:0090374">
    <property type="term" value="P:oligopeptide export from mitochondrion"/>
    <property type="evidence" value="ECO:0007669"/>
    <property type="project" value="TreeGrafter"/>
</dbReference>
<dbReference type="GO" id="GO:0005524">
    <property type="term" value="F:ATP binding"/>
    <property type="evidence" value="ECO:0007669"/>
    <property type="project" value="UniProtKB-KW"/>
</dbReference>
<dbReference type="SUPFAM" id="SSF52540">
    <property type="entry name" value="P-loop containing nucleoside triphosphate hydrolases"/>
    <property type="match status" value="1"/>
</dbReference>
<proteinExistence type="predicted"/>
<accession>A0A645H3G5</accession>
<dbReference type="PANTHER" id="PTHR43394">
    <property type="entry name" value="ATP-DEPENDENT PERMEASE MDL1, MITOCHONDRIAL"/>
    <property type="match status" value="1"/>
</dbReference>
<gene>
    <name evidence="1" type="primary">apxIB_6</name>
    <name evidence="1" type="ORF">SDC9_180018</name>
</gene>
<dbReference type="InterPro" id="IPR027417">
    <property type="entry name" value="P-loop_NTPase"/>
</dbReference>
<name>A0A645H3G5_9ZZZZ</name>
<dbReference type="GO" id="GO:0005743">
    <property type="term" value="C:mitochondrial inner membrane"/>
    <property type="evidence" value="ECO:0007669"/>
    <property type="project" value="TreeGrafter"/>
</dbReference>
<sequence length="84" mass="9532">MIFDEATSSLDAESERIVQNAINNSLENKTAIIVAHRLSTIINCDLIVVFEKGQIVEQGKHSELMDMNGYYANLYNLQFKHDKS</sequence>